<name>A0A3G9ICT2_9ACTN</name>
<protein>
    <submittedName>
        <fullName evidence="1">Uncharacterized protein</fullName>
    </submittedName>
</protein>
<keyword evidence="2" id="KW-1185">Reference proteome</keyword>
<evidence type="ECO:0000313" key="1">
    <source>
        <dbReference type="EMBL" id="BBH16757.1"/>
    </source>
</evidence>
<accession>A0A3G9ICT2</accession>
<sequence length="108" mass="11797">MKEGRDNIDAMDGVKAQVVRWISDEPQPGWVEVHLIDAHGVTHSLFDKPPIFESVATITSDAHYPIAAVLDCDIAPGPTDDAVTVALRHGVETSDGKHTFEVRRDLVV</sequence>
<gene>
    <name evidence="1" type="ORF">Back2_10440</name>
</gene>
<organism evidence="1 2">
    <name type="scientific">Nocardioides baekrokdamisoli</name>
    <dbReference type="NCBI Taxonomy" id="1804624"/>
    <lineage>
        <taxon>Bacteria</taxon>
        <taxon>Bacillati</taxon>
        <taxon>Actinomycetota</taxon>
        <taxon>Actinomycetes</taxon>
        <taxon>Propionibacteriales</taxon>
        <taxon>Nocardioidaceae</taxon>
        <taxon>Nocardioides</taxon>
    </lineage>
</organism>
<dbReference type="KEGG" id="nbe:Back2_10440"/>
<evidence type="ECO:0000313" key="2">
    <source>
        <dbReference type="Proteomes" id="UP000271573"/>
    </source>
</evidence>
<dbReference type="AlphaFoldDB" id="A0A3G9ICT2"/>
<reference evidence="1 2" key="1">
    <citation type="submission" date="2018-11" db="EMBL/GenBank/DDBJ databases">
        <title>Complete genome sequence of Nocardioides baekrokdamisoli strain KCTC 39748.</title>
        <authorList>
            <person name="Kang S.W."/>
            <person name="Lee K.C."/>
            <person name="Kim K.K."/>
            <person name="Kim J.S."/>
            <person name="Kim D.S."/>
            <person name="Ko S.H."/>
            <person name="Yang S.H."/>
            <person name="Shin Y.K."/>
            <person name="Lee J.S."/>
        </authorList>
    </citation>
    <scope>NUCLEOTIDE SEQUENCE [LARGE SCALE GENOMIC DNA]</scope>
    <source>
        <strain evidence="1 2">KCTC 39748</strain>
    </source>
</reference>
<proteinExistence type="predicted"/>
<dbReference type="Proteomes" id="UP000271573">
    <property type="component" value="Chromosome"/>
</dbReference>
<dbReference type="EMBL" id="AP019307">
    <property type="protein sequence ID" value="BBH16757.1"/>
    <property type="molecule type" value="Genomic_DNA"/>
</dbReference>